<feature type="transmembrane region" description="Helical" evidence="1">
    <location>
        <begin position="14"/>
        <end position="33"/>
    </location>
</feature>
<reference evidence="2 3" key="1">
    <citation type="submission" date="2020-08" db="EMBL/GenBank/DDBJ databases">
        <title>Genome sequence of Thermomonas brevis KACC 16975T.</title>
        <authorList>
            <person name="Hyun D.-W."/>
            <person name="Bae J.-W."/>
        </authorList>
    </citation>
    <scope>NUCLEOTIDE SEQUENCE [LARGE SCALE GENOMIC DNA]</scope>
    <source>
        <strain evidence="2 3">KACC 16975</strain>
    </source>
</reference>
<protein>
    <recommendedName>
        <fullName evidence="4">PH domain-containing protein</fullName>
    </recommendedName>
</protein>
<dbReference type="KEGG" id="tbv:H9L17_04965"/>
<proteinExistence type="predicted"/>
<keyword evidence="1" id="KW-0812">Transmembrane</keyword>
<name>A0A7G9QVW7_9GAMM</name>
<evidence type="ECO:0000313" key="2">
    <source>
        <dbReference type="EMBL" id="QNN47492.1"/>
    </source>
</evidence>
<dbReference type="EMBL" id="CP060711">
    <property type="protein sequence ID" value="QNN47492.1"/>
    <property type="molecule type" value="Genomic_DNA"/>
</dbReference>
<accession>A0A7G9QVW7</accession>
<organism evidence="2 3">
    <name type="scientific">Thermomonas brevis</name>
    <dbReference type="NCBI Taxonomy" id="215691"/>
    <lineage>
        <taxon>Bacteria</taxon>
        <taxon>Pseudomonadati</taxon>
        <taxon>Pseudomonadota</taxon>
        <taxon>Gammaproteobacteria</taxon>
        <taxon>Lysobacterales</taxon>
        <taxon>Lysobacteraceae</taxon>
        <taxon>Thermomonas</taxon>
    </lineage>
</organism>
<dbReference type="RefSeq" id="WP_187571237.1">
    <property type="nucleotide sequence ID" value="NZ_CP060711.1"/>
</dbReference>
<keyword evidence="1" id="KW-0472">Membrane</keyword>
<gene>
    <name evidence="2" type="ORF">H9L17_04965</name>
</gene>
<dbReference type="Proteomes" id="UP000515977">
    <property type="component" value="Chromosome"/>
</dbReference>
<keyword evidence="1" id="KW-1133">Transmembrane helix</keyword>
<keyword evidence="3" id="KW-1185">Reference proteome</keyword>
<sequence>MKDDRVYRTEFRSYALWLGLLGLPLIPIAAVLVRFGWVQFQAKGMVPPSVLCLLVLVVVFIWLSRYQLTFSSSDITYRSWRKSWTVSYANIAEVSASRVAPISQAPIGAYIHFKDGRRELIYTKAFPMAAIRDLFALGAAA</sequence>
<dbReference type="AlphaFoldDB" id="A0A7G9QVW7"/>
<evidence type="ECO:0008006" key="4">
    <source>
        <dbReference type="Google" id="ProtNLM"/>
    </source>
</evidence>
<feature type="transmembrane region" description="Helical" evidence="1">
    <location>
        <begin position="45"/>
        <end position="63"/>
    </location>
</feature>
<evidence type="ECO:0000256" key="1">
    <source>
        <dbReference type="SAM" id="Phobius"/>
    </source>
</evidence>
<evidence type="ECO:0000313" key="3">
    <source>
        <dbReference type="Proteomes" id="UP000515977"/>
    </source>
</evidence>